<sequence>MREPAEKDVADIMDLIAQKYRNPSDLQIDREIFMRGIKLLKESPCIWCRHTRLAGELLRLLSFPQNECQSWFCERTIESLQSCSDCMEKYYAARPELKAAFSKLYETHTLEAFWEKVSEFDAARIGSALGAFLEERIDAKTPALLYALYELLLFPDHLQIAVLHEDFSQVLTALVTSKRMIRINRVLPGVIACLFDTNQSVRQWASSVLKDSKIERPDNFPAGSIDVGKLVEDLDSSNPDNFASLILVSRWGPTNLPQSSVCSLLRQLLKSLGNPARCTTTVDAINFVLESHTDLPEPIWSLLVDSICKSAYLKDILLGSESHAGVKLIWIHALRQWSIFHSNVQLLIAIGDSIIPIVTLIHSQSSLQCLFKLLADMIRDDILPLLLPRYEQQLYRLLSACMHQAKVLNMLDPHVTSTMAEICWNLDSYLWQSEGSTEFRGFARMLADLMKMETHSGIVIRESLRLLIRSKVDCAAFAVKRQFLIAIICDRLPLDAFTEDAATTVILMVLHYSGRSVSQVQKLLKSYPQYFIDGFMRLQRNGIPKSLSFEVTRLFLDSFLAVFFVDDSGATIVDLFPESNALLNSVLQLSVRVSLIVASDGSNGSVDRTMGQNLERLLDFIVRIRKSIKPQNRKLALKSTSLNGEEFTRLATTHFNYAGSDTKIDSSRASRIISVLIDFARCCSIRISPTVVGLLGLLLTTVKFGSEDRSRLNNYIDSYEMATSIILPRPPADPAKAELSGKRPPLFTDEDVEKHALSEFNSAQDRRRERALPVALRSNVIPIALKPMTKIGQLRADAIRDAPPVPKRRGISGPINKPQKIEYIRSSTSESDPDEDYGGLGFSKTPAVPLDIPIANRSVKLIDLAEGSNNKKGTSKSDSMGHVTETNLIRQFHRTILHFNLGDIESLPDDATICNVPGTFADAAHYTSIFEPLLFIECRAQLARSREESVNNETLSLRIAGVAHVDDFHEVVLQDDRDRDDDRVWMCDQDYLIVFFDNPRETQTAIIVQSGTKGGVLEIVIRLSIPNEKAAVQIELREGLKLKFQKIGNVITSLREYTAMHMVGHLTLAPAIFSPKLASVKAIGVSTELGGISKALDINMSQARAISAVVQNVNPITLIQGPPGTGKTKTIEALLGVLLGRVGVDNKTKVMICAPSNAAIDEIVRRIRHGLVSGAGHRFKTKILRIGSLDMISDQVKDLTLDSQVDALLAASTANSIKLLETQRRSCDELKNSLHNAEQARREDQIKSLKTLLWEARENVRKNTKFLDDTRSNLRKKILGDAQIVCCTLSSSGHDILSRIDFDYLIIDEACQAVELSCLVPLQHNCRQCILVGGIRKLLLIILDPNQLPPTVISQMAGVFSYEQSLFVRLQKQCPESVLLLDTQYRMHPEISRFPNSYFYQGHLVDGPSMESVNKRPWHSTRLLGPFRLFDVSGSEGTWKRQSGVESRSKMNAAEARIAADLISMICHSAPNIEDGFQGQEREVIIFSCVRTGENKGIGFLNDTRRLNVALTRAKCSLFVLGKVSTLIQNPIWKAMVDDSKARDCFVPYNSRTWDDAARARRPMNLYARKFDNSRPAELPVVKAPTVIQIAPDE</sequence>
<dbReference type="GO" id="GO:0001147">
    <property type="term" value="F:transcription termination site sequence-specific DNA binding"/>
    <property type="evidence" value="ECO:0007669"/>
    <property type="project" value="TreeGrafter"/>
</dbReference>
<dbReference type="InterPro" id="IPR041679">
    <property type="entry name" value="DNA2/NAM7-like_C"/>
</dbReference>
<dbReference type="CDD" id="cd18042">
    <property type="entry name" value="DEXXQc_SETX"/>
    <property type="match status" value="1"/>
</dbReference>
<dbReference type="InterPro" id="IPR047187">
    <property type="entry name" value="SF1_C_Upf1"/>
</dbReference>
<keyword evidence="5" id="KW-1185">Reference proteome</keyword>
<dbReference type="InterPro" id="IPR041677">
    <property type="entry name" value="DNA2/NAM7_AAA_11"/>
</dbReference>
<dbReference type="OrthoDB" id="6513042at2759"/>
<dbReference type="InterPro" id="IPR014001">
    <property type="entry name" value="Helicase_ATP-bd"/>
</dbReference>
<evidence type="ECO:0000313" key="4">
    <source>
        <dbReference type="EMBL" id="PJF19418.1"/>
    </source>
</evidence>
<reference evidence="4 5" key="1">
    <citation type="submission" date="2016-10" db="EMBL/GenBank/DDBJ databases">
        <title>The genome of Paramicrosporidium saccamoebae is the missing link in understanding Cryptomycota and Microsporidia evolution.</title>
        <authorList>
            <person name="Quandt C.A."/>
            <person name="Beaudet D."/>
            <person name="Corsaro D."/>
            <person name="Michel R."/>
            <person name="Corradi N."/>
            <person name="James T."/>
        </authorList>
    </citation>
    <scope>NUCLEOTIDE SEQUENCE [LARGE SCALE GENOMIC DNA]</scope>
    <source>
        <strain evidence="4 5">KSL3</strain>
    </source>
</reference>
<protein>
    <recommendedName>
        <fullName evidence="3">Helicase ATP-binding domain-containing protein</fullName>
    </recommendedName>
</protein>
<evidence type="ECO:0000256" key="2">
    <source>
        <dbReference type="SAM" id="Coils"/>
    </source>
</evidence>
<dbReference type="InterPro" id="IPR027417">
    <property type="entry name" value="P-loop_NTPase"/>
</dbReference>
<feature type="domain" description="Helicase ATP-binding" evidence="3">
    <location>
        <begin position="1094"/>
        <end position="1365"/>
    </location>
</feature>
<dbReference type="SMART" id="SM00487">
    <property type="entry name" value="DEXDc"/>
    <property type="match status" value="1"/>
</dbReference>
<organism evidence="4 5">
    <name type="scientific">Paramicrosporidium saccamoebae</name>
    <dbReference type="NCBI Taxonomy" id="1246581"/>
    <lineage>
        <taxon>Eukaryota</taxon>
        <taxon>Fungi</taxon>
        <taxon>Fungi incertae sedis</taxon>
        <taxon>Cryptomycota</taxon>
        <taxon>Cryptomycota incertae sedis</taxon>
        <taxon>Paramicrosporidium</taxon>
    </lineage>
</organism>
<feature type="coiled-coil region" evidence="2">
    <location>
        <begin position="1220"/>
        <end position="1247"/>
    </location>
</feature>
<dbReference type="CDD" id="cd18808">
    <property type="entry name" value="SF1_C_Upf1"/>
    <property type="match status" value="1"/>
</dbReference>
<dbReference type="GO" id="GO:0006369">
    <property type="term" value="P:termination of RNA polymerase II transcription"/>
    <property type="evidence" value="ECO:0007669"/>
    <property type="project" value="TreeGrafter"/>
</dbReference>
<dbReference type="Pfam" id="PF12726">
    <property type="entry name" value="SEN1_N"/>
    <property type="match status" value="1"/>
</dbReference>
<gene>
    <name evidence="4" type="ORF">PSACC_00811</name>
</gene>
<evidence type="ECO:0000256" key="1">
    <source>
        <dbReference type="ARBA" id="ARBA00048432"/>
    </source>
</evidence>
<name>A0A2H9TNS8_9FUNG</name>
<dbReference type="SUPFAM" id="SSF52540">
    <property type="entry name" value="P-loop containing nucleoside triphosphate hydrolases"/>
    <property type="match status" value="1"/>
</dbReference>
<dbReference type="InterPro" id="IPR045055">
    <property type="entry name" value="DNA2/NAM7-like"/>
</dbReference>
<evidence type="ECO:0000259" key="3">
    <source>
        <dbReference type="SMART" id="SM00487"/>
    </source>
</evidence>
<dbReference type="EMBL" id="MTSL01000065">
    <property type="protein sequence ID" value="PJF19418.1"/>
    <property type="molecule type" value="Genomic_DNA"/>
</dbReference>
<dbReference type="Pfam" id="PF13087">
    <property type="entry name" value="AAA_12"/>
    <property type="match status" value="2"/>
</dbReference>
<proteinExistence type="predicted"/>
<dbReference type="PANTHER" id="PTHR10887:SF495">
    <property type="entry name" value="HELICASE SENATAXIN ISOFORM X1-RELATED"/>
    <property type="match status" value="1"/>
</dbReference>
<dbReference type="GO" id="GO:0003678">
    <property type="term" value="F:DNA helicase activity"/>
    <property type="evidence" value="ECO:0007669"/>
    <property type="project" value="UniProtKB-EC"/>
</dbReference>
<dbReference type="InterPro" id="IPR024481">
    <property type="entry name" value="Helicase_Sen1_N"/>
</dbReference>
<accession>A0A2H9TNS8</accession>
<dbReference type="GO" id="GO:0016604">
    <property type="term" value="C:nuclear body"/>
    <property type="evidence" value="ECO:0007669"/>
    <property type="project" value="TreeGrafter"/>
</dbReference>
<dbReference type="Proteomes" id="UP000240830">
    <property type="component" value="Unassembled WGS sequence"/>
</dbReference>
<keyword evidence="2" id="KW-0175">Coiled coil</keyword>
<comment type="catalytic activity">
    <reaction evidence="1">
        <text>ATP + H2O = ADP + phosphate + H(+)</text>
        <dbReference type="Rhea" id="RHEA:13065"/>
        <dbReference type="ChEBI" id="CHEBI:15377"/>
        <dbReference type="ChEBI" id="CHEBI:15378"/>
        <dbReference type="ChEBI" id="CHEBI:30616"/>
        <dbReference type="ChEBI" id="CHEBI:43474"/>
        <dbReference type="ChEBI" id="CHEBI:456216"/>
        <dbReference type="EC" id="3.6.4.12"/>
    </reaction>
    <physiologicalReaction direction="left-to-right" evidence="1">
        <dbReference type="Rhea" id="RHEA:13066"/>
    </physiologicalReaction>
</comment>
<dbReference type="STRING" id="1246581.A0A2H9TNS8"/>
<dbReference type="Gene3D" id="3.40.50.300">
    <property type="entry name" value="P-loop containing nucleotide triphosphate hydrolases"/>
    <property type="match status" value="3"/>
</dbReference>
<comment type="caution">
    <text evidence="4">The sequence shown here is derived from an EMBL/GenBank/DDBJ whole genome shotgun (WGS) entry which is preliminary data.</text>
</comment>
<dbReference type="Pfam" id="PF13086">
    <property type="entry name" value="AAA_11"/>
    <property type="match status" value="1"/>
</dbReference>
<evidence type="ECO:0000313" key="5">
    <source>
        <dbReference type="Proteomes" id="UP000240830"/>
    </source>
</evidence>
<dbReference type="PANTHER" id="PTHR10887">
    <property type="entry name" value="DNA2/NAM7 HELICASE FAMILY"/>
    <property type="match status" value="1"/>
</dbReference>